<dbReference type="AlphaFoldDB" id="L8JLF2"/>
<reference evidence="15 16" key="1">
    <citation type="submission" date="2012-12" db="EMBL/GenBank/DDBJ databases">
        <title>Genome assembly of Fulvivirga imtechensis AK7.</title>
        <authorList>
            <person name="Nupur N."/>
            <person name="Khatri I."/>
            <person name="Kumar R."/>
            <person name="Subramanian S."/>
            <person name="Pinnaka A."/>
        </authorList>
    </citation>
    <scope>NUCLEOTIDE SEQUENCE [LARGE SCALE GENOMIC DNA]</scope>
    <source>
        <strain evidence="15 16">AK7</strain>
    </source>
</reference>
<dbReference type="PROSITE" id="PS52016">
    <property type="entry name" value="TONB_DEPENDENT_REC_3"/>
    <property type="match status" value="1"/>
</dbReference>
<dbReference type="Gene3D" id="2.40.170.20">
    <property type="entry name" value="TonB-dependent receptor, beta-barrel domain"/>
    <property type="match status" value="1"/>
</dbReference>
<evidence type="ECO:0000259" key="13">
    <source>
        <dbReference type="Pfam" id="PF00593"/>
    </source>
</evidence>
<dbReference type="GO" id="GO:0015344">
    <property type="term" value="F:siderophore uptake transmembrane transporter activity"/>
    <property type="evidence" value="ECO:0007669"/>
    <property type="project" value="TreeGrafter"/>
</dbReference>
<dbReference type="InterPro" id="IPR036942">
    <property type="entry name" value="Beta-barrel_TonB_sf"/>
</dbReference>
<evidence type="ECO:0000313" key="16">
    <source>
        <dbReference type="Proteomes" id="UP000011135"/>
    </source>
</evidence>
<proteinExistence type="inferred from homology"/>
<evidence type="ECO:0000259" key="14">
    <source>
        <dbReference type="Pfam" id="PF07715"/>
    </source>
</evidence>
<evidence type="ECO:0000256" key="10">
    <source>
        <dbReference type="PROSITE-ProRule" id="PRU01360"/>
    </source>
</evidence>
<dbReference type="InterPro" id="IPR039426">
    <property type="entry name" value="TonB-dep_rcpt-like"/>
</dbReference>
<dbReference type="InterPro" id="IPR023997">
    <property type="entry name" value="TonB-dep_OMP_SusC/RagA_CS"/>
</dbReference>
<gene>
    <name evidence="15" type="ORF">C900_00546</name>
</gene>
<evidence type="ECO:0000313" key="15">
    <source>
        <dbReference type="EMBL" id="ELR68319.1"/>
    </source>
</evidence>
<organism evidence="15 16">
    <name type="scientific">Fulvivirga imtechensis AK7</name>
    <dbReference type="NCBI Taxonomy" id="1237149"/>
    <lineage>
        <taxon>Bacteria</taxon>
        <taxon>Pseudomonadati</taxon>
        <taxon>Bacteroidota</taxon>
        <taxon>Cytophagia</taxon>
        <taxon>Cytophagales</taxon>
        <taxon>Fulvivirgaceae</taxon>
        <taxon>Fulvivirga</taxon>
    </lineage>
</organism>
<dbReference type="Pfam" id="PF00593">
    <property type="entry name" value="TonB_dep_Rec_b-barrel"/>
    <property type="match status" value="1"/>
</dbReference>
<keyword evidence="3 10" id="KW-1134">Transmembrane beta strand</keyword>
<dbReference type="InterPro" id="IPR037066">
    <property type="entry name" value="Plug_dom_sf"/>
</dbReference>
<dbReference type="SUPFAM" id="SSF56935">
    <property type="entry name" value="Porins"/>
    <property type="match status" value="1"/>
</dbReference>
<keyword evidence="5 12" id="KW-0732">Signal</keyword>
<protein>
    <submittedName>
        <fullName evidence="15">TonB-dependent receptor</fullName>
    </submittedName>
</protein>
<evidence type="ECO:0000256" key="8">
    <source>
        <dbReference type="ARBA" id="ARBA00023170"/>
    </source>
</evidence>
<dbReference type="InterPro" id="IPR012910">
    <property type="entry name" value="Plug_dom"/>
</dbReference>
<evidence type="ECO:0000256" key="2">
    <source>
        <dbReference type="ARBA" id="ARBA00022448"/>
    </source>
</evidence>
<evidence type="ECO:0000256" key="11">
    <source>
        <dbReference type="RuleBase" id="RU003357"/>
    </source>
</evidence>
<dbReference type="STRING" id="1237149.C900_00546"/>
<evidence type="ECO:0000256" key="3">
    <source>
        <dbReference type="ARBA" id="ARBA00022452"/>
    </source>
</evidence>
<evidence type="ECO:0000256" key="12">
    <source>
        <dbReference type="SAM" id="SignalP"/>
    </source>
</evidence>
<comment type="similarity">
    <text evidence="10 11">Belongs to the TonB-dependent receptor family.</text>
</comment>
<evidence type="ECO:0000256" key="7">
    <source>
        <dbReference type="ARBA" id="ARBA00023136"/>
    </source>
</evidence>
<keyword evidence="6 11" id="KW-0798">TonB box</keyword>
<dbReference type="Gene3D" id="2.170.130.10">
    <property type="entry name" value="TonB-dependent receptor, plug domain"/>
    <property type="match status" value="1"/>
</dbReference>
<dbReference type="SUPFAM" id="SSF49464">
    <property type="entry name" value="Carboxypeptidase regulatory domain-like"/>
    <property type="match status" value="1"/>
</dbReference>
<dbReference type="OrthoDB" id="9768177at2"/>
<dbReference type="Proteomes" id="UP000011135">
    <property type="component" value="Unassembled WGS sequence"/>
</dbReference>
<evidence type="ECO:0000256" key="6">
    <source>
        <dbReference type="ARBA" id="ARBA00023077"/>
    </source>
</evidence>
<evidence type="ECO:0000256" key="1">
    <source>
        <dbReference type="ARBA" id="ARBA00004571"/>
    </source>
</evidence>
<keyword evidence="4 10" id="KW-0812">Transmembrane</keyword>
<feature type="chain" id="PRO_5003994045" evidence="12">
    <location>
        <begin position="21"/>
        <end position="1036"/>
    </location>
</feature>
<dbReference type="PATRIC" id="fig|1237149.3.peg.5625"/>
<dbReference type="Pfam" id="PF13715">
    <property type="entry name" value="CarbopepD_reg_2"/>
    <property type="match status" value="1"/>
</dbReference>
<dbReference type="PANTHER" id="PTHR30069">
    <property type="entry name" value="TONB-DEPENDENT OUTER MEMBRANE RECEPTOR"/>
    <property type="match status" value="1"/>
</dbReference>
<dbReference type="NCBIfam" id="TIGR04057">
    <property type="entry name" value="SusC_RagA_signa"/>
    <property type="match status" value="1"/>
</dbReference>
<evidence type="ECO:0000256" key="4">
    <source>
        <dbReference type="ARBA" id="ARBA00022692"/>
    </source>
</evidence>
<comment type="caution">
    <text evidence="15">The sequence shown here is derived from an EMBL/GenBank/DDBJ whole genome shotgun (WGS) entry which is preliminary data.</text>
</comment>
<dbReference type="RefSeq" id="WP_009583446.1">
    <property type="nucleotide sequence ID" value="NZ_AMZN01000122.1"/>
</dbReference>
<feature type="signal peptide" evidence="12">
    <location>
        <begin position="1"/>
        <end position="20"/>
    </location>
</feature>
<dbReference type="EMBL" id="AMZN01000122">
    <property type="protein sequence ID" value="ELR68319.1"/>
    <property type="molecule type" value="Genomic_DNA"/>
</dbReference>
<keyword evidence="7 10" id="KW-0472">Membrane</keyword>
<dbReference type="Pfam" id="PF07715">
    <property type="entry name" value="Plug"/>
    <property type="match status" value="1"/>
</dbReference>
<keyword evidence="8 15" id="KW-0675">Receptor</keyword>
<dbReference type="NCBIfam" id="TIGR04056">
    <property type="entry name" value="OMP_RagA_SusC"/>
    <property type="match status" value="1"/>
</dbReference>
<keyword evidence="9 10" id="KW-0998">Cell outer membrane</keyword>
<feature type="domain" description="TonB-dependent receptor-like beta-barrel" evidence="13">
    <location>
        <begin position="438"/>
        <end position="791"/>
    </location>
</feature>
<evidence type="ECO:0000256" key="9">
    <source>
        <dbReference type="ARBA" id="ARBA00023237"/>
    </source>
</evidence>
<dbReference type="InterPro" id="IPR023996">
    <property type="entry name" value="TonB-dep_OMP_SusC/RagA"/>
</dbReference>
<dbReference type="GO" id="GO:0009279">
    <property type="term" value="C:cell outer membrane"/>
    <property type="evidence" value="ECO:0007669"/>
    <property type="project" value="UniProtKB-SubCell"/>
</dbReference>
<dbReference type="InterPro" id="IPR000531">
    <property type="entry name" value="Beta-barrel_TonB"/>
</dbReference>
<evidence type="ECO:0000256" key="5">
    <source>
        <dbReference type="ARBA" id="ARBA00022729"/>
    </source>
</evidence>
<dbReference type="PANTHER" id="PTHR30069:SF29">
    <property type="entry name" value="HEMOGLOBIN AND HEMOGLOBIN-HAPTOGLOBIN-BINDING PROTEIN 1-RELATED"/>
    <property type="match status" value="1"/>
</dbReference>
<name>L8JLF2_9BACT</name>
<dbReference type="Gene3D" id="2.60.40.1120">
    <property type="entry name" value="Carboxypeptidase-like, regulatory domain"/>
    <property type="match status" value="1"/>
</dbReference>
<dbReference type="eggNOG" id="COG4206">
    <property type="taxonomic scope" value="Bacteria"/>
</dbReference>
<keyword evidence="16" id="KW-1185">Reference proteome</keyword>
<sequence>MKKVLLIGLLLAFLMPEVMAQRTISGTVKEAGEDAPLPGVNIIVKGTSTGTTSDINGAYSLEIPDDNATLLFSFIGYRTQEVSIGSRSVIDVNLEQDITQLGEVVVTAFGLEREKKALGYAATEVNEEEFTRARENNVVNSLSGKVSGLQVMQSSAGVGSSSRVVIRGNNSIASNNQPLYVVDGVPIDNSSSVAGADQWGNPVSGGVGAGGVDLGSGISDINPDDIASVTVLKGPSASALYGSRGANGVIMITTKAGAKKKGLGVSFTSNYTVDQPAVFPKFQNEYGTGNQGIAGPTYAEVVTQSSWGPRMDGSQKPTWTGPGETAAYTAQPDNFKDFFRNGHSFTNTLALTKTGDVGAVRFSFTNLESEGIVPANELKRKSLTVRGLANLNDRLTSDTKISYVNQQVNNRPPLSRWPDNPVLTLSQMGRNVRIDDLKDYLNDDGSARSPLSGYFNNPYYVAHAMNNEDTKNRVFGFTSLDYKFTNWFSAMVRVGTDYSAQKYRSIVPIGHTFTPNGAFNDVLYTLQETNADFLLKFKKDVGTDFNVSLNVGGNHRYNTYEAIGFTGNDWIAKNTYTVSNLANPVSISSISRKEVNSLYAFGQLSYKNMIFVDITGRNDWSSSLGKDNWSFFYPSVSTSFVLSDILGMNYDEITFLKLRAGWAKVGNDTDPYQLYPVYDFQGGVNYNGQPVASNDPNKKNPDLKPEETTSYELGIDSRFLGDRFSFSFTYYNASTKDQILRANTAITSGFKTVLINAGEIQNRGIEMSLDTRIVDAADFDWNLGLVFSRNRSEVVELYDDVDRHVITLGGGSFPIQVVADKGQPYGQIYGRTFKTDANGNRVYTSTGMPIASDEMVSFGDINPDFLAGITNTLSYKNLSLFFLIDIKKGGKIVSVRDAFMNSAGTSVITAEQRSNGLSVTGVTDEGNPITVDDVNVQNYHNSILSNGILTPFVYDAGYIKLREVSVSYTFPSSVLQSLPFSNVKLSFIGRNLFFFDKDTENFDPEASFSTVNGASGIETFSLPSTRSYGVNLSLTF</sequence>
<dbReference type="InterPro" id="IPR008969">
    <property type="entry name" value="CarboxyPept-like_regulatory"/>
</dbReference>
<feature type="domain" description="TonB-dependent receptor plug" evidence="14">
    <location>
        <begin position="117"/>
        <end position="249"/>
    </location>
</feature>
<comment type="subcellular location">
    <subcellularLocation>
        <location evidence="1 10">Cell outer membrane</location>
        <topology evidence="1 10">Multi-pass membrane protein</topology>
    </subcellularLocation>
</comment>
<accession>L8JLF2</accession>
<keyword evidence="2 10" id="KW-0813">Transport</keyword>
<dbReference type="GO" id="GO:0044718">
    <property type="term" value="P:siderophore transmembrane transport"/>
    <property type="evidence" value="ECO:0007669"/>
    <property type="project" value="TreeGrafter"/>
</dbReference>